<dbReference type="Proteomes" id="UP001054945">
    <property type="component" value="Unassembled WGS sequence"/>
</dbReference>
<gene>
    <name evidence="1" type="ORF">CEXT_320431</name>
</gene>
<name>A0AAV4UB97_CAEEX</name>
<comment type="caution">
    <text evidence="1">The sequence shown here is derived from an EMBL/GenBank/DDBJ whole genome shotgun (WGS) entry which is preliminary data.</text>
</comment>
<proteinExistence type="predicted"/>
<evidence type="ECO:0000313" key="1">
    <source>
        <dbReference type="EMBL" id="GIY54995.1"/>
    </source>
</evidence>
<organism evidence="1 2">
    <name type="scientific">Caerostris extrusa</name>
    <name type="common">Bark spider</name>
    <name type="synonym">Caerostris bankana</name>
    <dbReference type="NCBI Taxonomy" id="172846"/>
    <lineage>
        <taxon>Eukaryota</taxon>
        <taxon>Metazoa</taxon>
        <taxon>Ecdysozoa</taxon>
        <taxon>Arthropoda</taxon>
        <taxon>Chelicerata</taxon>
        <taxon>Arachnida</taxon>
        <taxon>Araneae</taxon>
        <taxon>Araneomorphae</taxon>
        <taxon>Entelegynae</taxon>
        <taxon>Araneoidea</taxon>
        <taxon>Araneidae</taxon>
        <taxon>Caerostris</taxon>
    </lineage>
</organism>
<dbReference type="EMBL" id="BPLR01012590">
    <property type="protein sequence ID" value="GIY54995.1"/>
    <property type="molecule type" value="Genomic_DNA"/>
</dbReference>
<keyword evidence="2" id="KW-1185">Reference proteome</keyword>
<reference evidence="1 2" key="1">
    <citation type="submission" date="2021-06" db="EMBL/GenBank/DDBJ databases">
        <title>Caerostris extrusa draft genome.</title>
        <authorList>
            <person name="Kono N."/>
            <person name="Arakawa K."/>
        </authorList>
    </citation>
    <scope>NUCLEOTIDE SEQUENCE [LARGE SCALE GENOMIC DNA]</scope>
</reference>
<protein>
    <submittedName>
        <fullName evidence="1">Uncharacterized protein</fullName>
    </submittedName>
</protein>
<sequence length="99" mass="11305">MSIPYQTSQSSSENLRKGQKATWLFSLTPVDFRLTPIEITFFLIASQLVTSCRPVSPKFIKSNLSEEEFGWVKRRSDLEPNSYSVNLLCASRCIPLCNR</sequence>
<accession>A0AAV4UB97</accession>
<dbReference type="AlphaFoldDB" id="A0AAV4UB97"/>
<evidence type="ECO:0000313" key="2">
    <source>
        <dbReference type="Proteomes" id="UP001054945"/>
    </source>
</evidence>